<dbReference type="EMBL" id="CP068393">
    <property type="protein sequence ID" value="QUC67930.1"/>
    <property type="molecule type" value="Genomic_DNA"/>
</dbReference>
<accession>A0AC61MY12</accession>
<keyword evidence="2" id="KW-1185">Reference proteome</keyword>
<name>A0AC61MY12_9FIRM</name>
<gene>
    <name evidence="1" type="ORF">JYE49_04310</name>
</gene>
<evidence type="ECO:0000313" key="1">
    <source>
        <dbReference type="EMBL" id="QUC67930.1"/>
    </source>
</evidence>
<protein>
    <submittedName>
        <fullName evidence="1">NAD(P)/FAD-dependent oxidoreductase</fullName>
    </submittedName>
</protein>
<reference evidence="1" key="1">
    <citation type="submission" date="2021-01" db="EMBL/GenBank/DDBJ databases">
        <title>Complete genome sequence of Clostridiales bacterium R-7.</title>
        <authorList>
            <person name="Mahoney-Kurpe S.C."/>
            <person name="Palevich N."/>
            <person name="Koike S."/>
            <person name="Moon C.D."/>
            <person name="Attwood G.T."/>
        </authorList>
    </citation>
    <scope>NUCLEOTIDE SEQUENCE</scope>
    <source>
        <strain evidence="1">R-7</strain>
    </source>
</reference>
<organism evidence="1 2">
    <name type="scientific">Aristaeella hokkaidonensis</name>
    <dbReference type="NCBI Taxonomy" id="3046382"/>
    <lineage>
        <taxon>Bacteria</taxon>
        <taxon>Bacillati</taxon>
        <taxon>Bacillota</taxon>
        <taxon>Clostridia</taxon>
        <taxon>Eubacteriales</taxon>
        <taxon>Aristaeellaceae</taxon>
        <taxon>Aristaeella</taxon>
    </lineage>
</organism>
<dbReference type="Proteomes" id="UP000682782">
    <property type="component" value="Chromosome"/>
</dbReference>
<proteinExistence type="predicted"/>
<evidence type="ECO:0000313" key="2">
    <source>
        <dbReference type="Proteomes" id="UP000682782"/>
    </source>
</evidence>
<sequence>MKTMSDILIIGAGITGCCVARELAAYHASVLVLEKESDLAEGATKANSGIVHAGYDAVPGSLKAYYNVRGASMYSGLCASLGLPYKQCGALVIGMNDQDRETIEKLRLRGEKNGVSGLRILEHDELLSLEPELNPAVICALYVPSSAIISPYETAFAIADHAALNGVSFRFNENVEAVHVQPDGLFRVLTSSDEYLCRVLVNCAGSYGAQIHNQLSDTKLDMIHRRGQYYLLDRMDHPPFTHTIFQCPSSMGKGVLVSPTVHGNTLLGPTAEDIVDPMDTATTSEGLSEVLRKAALTWPNISVRSNITNFSGVRAHLATDDFIVGPCDSCPGYYEAIGIESPGLSSAPAIAQDLAGMIADQLNLSAKSDMVPCSVLPVPFRDMNTEEREKAVAADPAWGNIICRCETVTEAEIRAAIRRPVGARTIDGVKRRTRAGMGRCQGGFCMPRVADIIAEETGVSLPDVKKGSGDSFILAGSVESFLKGDTAYDRSEY</sequence>